<name>A0A0F9A8C7_9ZZZZ</name>
<dbReference type="AlphaFoldDB" id="A0A0F9A8C7"/>
<sequence length="110" mass="12079">MISNEFLTWNLNLSFRDRVWYVILFDSNFYPGRECTYAVPGYTEFTGYTQATRPEYDEDAVSNFIISNATNKAYFTISTATILYGAGIVGRGSAPNTKGDIAGGGVLCGC</sequence>
<reference evidence="1" key="1">
    <citation type="journal article" date="2015" name="Nature">
        <title>Complex archaea that bridge the gap between prokaryotes and eukaryotes.</title>
        <authorList>
            <person name="Spang A."/>
            <person name="Saw J.H."/>
            <person name="Jorgensen S.L."/>
            <person name="Zaremba-Niedzwiedzka K."/>
            <person name="Martijn J."/>
            <person name="Lind A.E."/>
            <person name="van Eijk R."/>
            <person name="Schleper C."/>
            <person name="Guy L."/>
            <person name="Ettema T.J."/>
        </authorList>
    </citation>
    <scope>NUCLEOTIDE SEQUENCE</scope>
</reference>
<gene>
    <name evidence="1" type="ORF">LCGC14_2879860</name>
</gene>
<comment type="caution">
    <text evidence="1">The sequence shown here is derived from an EMBL/GenBank/DDBJ whole genome shotgun (WGS) entry which is preliminary data.</text>
</comment>
<organism evidence="1">
    <name type="scientific">marine sediment metagenome</name>
    <dbReference type="NCBI Taxonomy" id="412755"/>
    <lineage>
        <taxon>unclassified sequences</taxon>
        <taxon>metagenomes</taxon>
        <taxon>ecological metagenomes</taxon>
    </lineage>
</organism>
<protein>
    <submittedName>
        <fullName evidence="1">Uncharacterized protein</fullName>
    </submittedName>
</protein>
<proteinExistence type="predicted"/>
<dbReference type="EMBL" id="LAZR01056133">
    <property type="protein sequence ID" value="KKK74829.1"/>
    <property type="molecule type" value="Genomic_DNA"/>
</dbReference>
<evidence type="ECO:0000313" key="1">
    <source>
        <dbReference type="EMBL" id="KKK74829.1"/>
    </source>
</evidence>
<accession>A0A0F9A8C7</accession>